<sequence>EALTKEPTGETPEQIEPGEWIYSRVFHRSWEDPRWIGPFQVVSSTTYSVKVWLDDSRTKVSKSWHKSHCRKGEPSFERDLREIRKHLRDIGEEVEE</sequence>
<evidence type="ECO:0000313" key="1">
    <source>
        <dbReference type="EMBL" id="MED6239914.1"/>
    </source>
</evidence>
<dbReference type="Gene3D" id="2.30.30.850">
    <property type="match status" value="1"/>
</dbReference>
<protein>
    <recommendedName>
        <fullName evidence="3">Murine leukemia virus integrase C-terminal domain-containing protein</fullName>
    </recommendedName>
</protein>
<keyword evidence="2" id="KW-1185">Reference proteome</keyword>
<dbReference type="EMBL" id="JAHUTI010022423">
    <property type="protein sequence ID" value="MED6239914.1"/>
    <property type="molecule type" value="Genomic_DNA"/>
</dbReference>
<gene>
    <name evidence="1" type="ORF">ATANTOWER_013056</name>
</gene>
<accession>A0ABU7APF3</accession>
<comment type="caution">
    <text evidence="1">The sequence shown here is derived from an EMBL/GenBank/DDBJ whole genome shotgun (WGS) entry which is preliminary data.</text>
</comment>
<organism evidence="1 2">
    <name type="scientific">Ataeniobius toweri</name>
    <dbReference type="NCBI Taxonomy" id="208326"/>
    <lineage>
        <taxon>Eukaryota</taxon>
        <taxon>Metazoa</taxon>
        <taxon>Chordata</taxon>
        <taxon>Craniata</taxon>
        <taxon>Vertebrata</taxon>
        <taxon>Euteleostomi</taxon>
        <taxon>Actinopterygii</taxon>
        <taxon>Neopterygii</taxon>
        <taxon>Teleostei</taxon>
        <taxon>Neoteleostei</taxon>
        <taxon>Acanthomorphata</taxon>
        <taxon>Ovalentaria</taxon>
        <taxon>Atherinomorphae</taxon>
        <taxon>Cyprinodontiformes</taxon>
        <taxon>Goodeidae</taxon>
        <taxon>Ataeniobius</taxon>
    </lineage>
</organism>
<feature type="non-terminal residue" evidence="1">
    <location>
        <position position="1"/>
    </location>
</feature>
<reference evidence="1 2" key="1">
    <citation type="submission" date="2021-07" db="EMBL/GenBank/DDBJ databases">
        <authorList>
            <person name="Palmer J.M."/>
        </authorList>
    </citation>
    <scope>NUCLEOTIDE SEQUENCE [LARGE SCALE GENOMIC DNA]</scope>
    <source>
        <strain evidence="1 2">AT_MEX2019</strain>
        <tissue evidence="1">Muscle</tissue>
    </source>
</reference>
<proteinExistence type="predicted"/>
<evidence type="ECO:0000313" key="2">
    <source>
        <dbReference type="Proteomes" id="UP001345963"/>
    </source>
</evidence>
<name>A0ABU7APF3_9TELE</name>
<evidence type="ECO:0008006" key="3">
    <source>
        <dbReference type="Google" id="ProtNLM"/>
    </source>
</evidence>
<dbReference type="Proteomes" id="UP001345963">
    <property type="component" value="Unassembled WGS sequence"/>
</dbReference>